<dbReference type="RefSeq" id="WP_054536810.1">
    <property type="nucleotide sequence ID" value="NZ_LGKP01000035.1"/>
</dbReference>
<feature type="transmembrane region" description="Helical" evidence="1">
    <location>
        <begin position="157"/>
        <end position="179"/>
    </location>
</feature>
<keyword evidence="3" id="KW-1185">Reference proteome</keyword>
<organism evidence="2 3">
    <name type="scientific">Herpetosiphon geysericola</name>
    <dbReference type="NCBI Taxonomy" id="70996"/>
    <lineage>
        <taxon>Bacteria</taxon>
        <taxon>Bacillati</taxon>
        <taxon>Chloroflexota</taxon>
        <taxon>Chloroflexia</taxon>
        <taxon>Herpetosiphonales</taxon>
        <taxon>Herpetosiphonaceae</taxon>
        <taxon>Herpetosiphon</taxon>
    </lineage>
</organism>
<dbReference type="PROSITE" id="PS51257">
    <property type="entry name" value="PROKAR_LIPOPROTEIN"/>
    <property type="match status" value="1"/>
</dbReference>
<dbReference type="OrthoDB" id="9818206at2"/>
<keyword evidence="1" id="KW-0812">Transmembrane</keyword>
<reference evidence="2 3" key="1">
    <citation type="submission" date="2015-07" db="EMBL/GenBank/DDBJ databases">
        <title>Whole genome sequence of Herpetosiphon geysericola DSM 7119.</title>
        <authorList>
            <person name="Hemp J."/>
            <person name="Ward L.M."/>
            <person name="Pace L.A."/>
            <person name="Fischer W.W."/>
        </authorList>
    </citation>
    <scope>NUCLEOTIDE SEQUENCE [LARGE SCALE GENOMIC DNA]</scope>
    <source>
        <strain evidence="2 3">DSM 7119</strain>
    </source>
</reference>
<comment type="caution">
    <text evidence="2">The sequence shown here is derived from an EMBL/GenBank/DDBJ whole genome shotgun (WGS) entry which is preliminary data.</text>
</comment>
<keyword evidence="1" id="KW-1133">Transmembrane helix</keyword>
<dbReference type="EMBL" id="LGKP01000035">
    <property type="protein sequence ID" value="KPL81502.1"/>
    <property type="molecule type" value="Genomic_DNA"/>
</dbReference>
<sequence>MLRRLGWIGMLLLFVGCQQPPQQLACFRPLINTPTTRLATGERLVLLDRILAIEPAPTKPITLQFALVNDPLTQFSFNFNQKNNHVKFVDLENFFRIKPATTLECQDTFVPQSYSFVLEIMSNTKTYTQSFDVSYKADINDFNFYDLRFTQSINVTLITFTIIAIGLIFLSIMYSIIWITIFRNKLHTKKLVINILLIKFILAIFIFHIDFYNFNQKTTLYCYSMITVANEKYQPLAEGIKMFPNGIQSQDIDLNFYPLYTDLSDDENNYIYSDNRYFYRFYFKYMPALNSFPNYPNCNQEFNSTHIDMYLFKQNNEVSTIPIIIKPLYKDNLDNNIGFIRAYDFAGAILTLSILAIPMLLFIRSQR</sequence>
<evidence type="ECO:0000256" key="1">
    <source>
        <dbReference type="SAM" id="Phobius"/>
    </source>
</evidence>
<dbReference type="Proteomes" id="UP000050277">
    <property type="component" value="Unassembled WGS sequence"/>
</dbReference>
<gene>
    <name evidence="2" type="ORF">SE18_23035</name>
</gene>
<evidence type="ECO:0000313" key="2">
    <source>
        <dbReference type="EMBL" id="KPL81502.1"/>
    </source>
</evidence>
<feature type="transmembrane region" description="Helical" evidence="1">
    <location>
        <begin position="345"/>
        <end position="363"/>
    </location>
</feature>
<evidence type="ECO:0000313" key="3">
    <source>
        <dbReference type="Proteomes" id="UP000050277"/>
    </source>
</evidence>
<accession>A0A0P6YGU0</accession>
<keyword evidence="1" id="KW-0472">Membrane</keyword>
<dbReference type="STRING" id="70996.SE18_23035"/>
<proteinExistence type="predicted"/>
<name>A0A0P6YGU0_9CHLR</name>
<protein>
    <submittedName>
        <fullName evidence="2">Uncharacterized protein</fullName>
    </submittedName>
</protein>
<dbReference type="AlphaFoldDB" id="A0A0P6YGU0"/>
<feature type="transmembrane region" description="Helical" evidence="1">
    <location>
        <begin position="191"/>
        <end position="209"/>
    </location>
</feature>